<dbReference type="Pfam" id="PF08338">
    <property type="entry name" value="DUF1731"/>
    <property type="match status" value="1"/>
</dbReference>
<dbReference type="InterPro" id="IPR036291">
    <property type="entry name" value="NAD(P)-bd_dom_sf"/>
</dbReference>
<evidence type="ECO:0000259" key="3">
    <source>
        <dbReference type="Pfam" id="PF08338"/>
    </source>
</evidence>
<dbReference type="NCBIfam" id="TIGR01777">
    <property type="entry name" value="yfcH"/>
    <property type="match status" value="1"/>
</dbReference>
<name>A0A9D2ZZY6_ACILW</name>
<dbReference type="InterPro" id="IPR001509">
    <property type="entry name" value="Epimerase_deHydtase"/>
</dbReference>
<evidence type="ECO:0000259" key="2">
    <source>
        <dbReference type="Pfam" id="PF01370"/>
    </source>
</evidence>
<sequence>MYKPVVLMTGASGFIGSHLVRFLLARDYAVIGLTRQKNLRNAHPDFRWVHDLDELKNQQIDYVINLAGESIGQGRWTTARKKKLKDSRLKTTRQLFEHLERYQIKPKRIISTSAVGYYGIDPKEQWDTVCTEQSPAQDIFMSELCAEWERLALSYPEQNTKIIRLGVVFAKGGGILPQMLLPIKLNLFGRIGHGRQPVTWVHLQDVMRAIEFLMQESTQPQIFNLVAPEKVSQAQFARIAAQLLNRRPFFPLSACSMKMLLGEQSQLILNGQYVQPKALQEAGFTFSYPTLKEALLEVLNR</sequence>
<dbReference type="InterPro" id="IPR010099">
    <property type="entry name" value="SDR39U1"/>
</dbReference>
<dbReference type="Gene3D" id="3.40.50.720">
    <property type="entry name" value="NAD(P)-binding Rossmann-like Domain"/>
    <property type="match status" value="1"/>
</dbReference>
<dbReference type="PANTHER" id="PTHR11092:SF0">
    <property type="entry name" value="EPIMERASE FAMILY PROTEIN SDR39U1"/>
    <property type="match status" value="1"/>
</dbReference>
<dbReference type="PANTHER" id="PTHR11092">
    <property type="entry name" value="SUGAR NUCLEOTIDE EPIMERASE RELATED"/>
    <property type="match status" value="1"/>
</dbReference>
<gene>
    <name evidence="4" type="ORF">K8V79_11160</name>
</gene>
<proteinExistence type="inferred from homology"/>
<feature type="domain" description="DUF1731" evidence="3">
    <location>
        <begin position="257"/>
        <end position="296"/>
    </location>
</feature>
<comment type="similarity">
    <text evidence="1">Belongs to the NAD(P)-dependent epimerase/dehydratase family. SDR39U1 subfamily.</text>
</comment>
<reference evidence="4" key="1">
    <citation type="journal article" date="2021" name="PeerJ">
        <title>Extensive microbial diversity within the chicken gut microbiome revealed by metagenomics and culture.</title>
        <authorList>
            <person name="Gilroy R."/>
            <person name="Ravi A."/>
            <person name="Getino M."/>
            <person name="Pursley I."/>
            <person name="Horton D.L."/>
            <person name="Alikhan N.F."/>
            <person name="Baker D."/>
            <person name="Gharbi K."/>
            <person name="Hall N."/>
            <person name="Watson M."/>
            <person name="Adriaenssens E.M."/>
            <person name="Foster-Nyarko E."/>
            <person name="Jarju S."/>
            <person name="Secka A."/>
            <person name="Antonio M."/>
            <person name="Oren A."/>
            <person name="Chaudhuri R.R."/>
            <person name="La Ragione R."/>
            <person name="Hildebrand F."/>
            <person name="Pallen M.J."/>
        </authorList>
    </citation>
    <scope>NUCLEOTIDE SEQUENCE</scope>
    <source>
        <strain evidence="4">CHK135-1449</strain>
    </source>
</reference>
<dbReference type="InterPro" id="IPR013549">
    <property type="entry name" value="DUF1731"/>
</dbReference>
<dbReference type="AlphaFoldDB" id="A0A9D2ZZY6"/>
<evidence type="ECO:0000313" key="4">
    <source>
        <dbReference type="EMBL" id="HJF28773.1"/>
    </source>
</evidence>
<organism evidence="4 5">
    <name type="scientific">Acinetobacter lwoffii</name>
    <dbReference type="NCBI Taxonomy" id="28090"/>
    <lineage>
        <taxon>Bacteria</taxon>
        <taxon>Pseudomonadati</taxon>
        <taxon>Pseudomonadota</taxon>
        <taxon>Gammaproteobacteria</taxon>
        <taxon>Moraxellales</taxon>
        <taxon>Moraxellaceae</taxon>
        <taxon>Acinetobacter</taxon>
    </lineage>
</organism>
<dbReference type="EMBL" id="DYWX01000118">
    <property type="protein sequence ID" value="HJF28773.1"/>
    <property type="molecule type" value="Genomic_DNA"/>
</dbReference>
<feature type="domain" description="NAD-dependent epimerase/dehydratase" evidence="2">
    <location>
        <begin position="6"/>
        <end position="225"/>
    </location>
</feature>
<dbReference type="SUPFAM" id="SSF51735">
    <property type="entry name" value="NAD(P)-binding Rossmann-fold domains"/>
    <property type="match status" value="1"/>
</dbReference>
<evidence type="ECO:0000256" key="1">
    <source>
        <dbReference type="ARBA" id="ARBA00009353"/>
    </source>
</evidence>
<comment type="caution">
    <text evidence="4">The sequence shown here is derived from an EMBL/GenBank/DDBJ whole genome shotgun (WGS) entry which is preliminary data.</text>
</comment>
<evidence type="ECO:0000313" key="5">
    <source>
        <dbReference type="Proteomes" id="UP000787156"/>
    </source>
</evidence>
<accession>A0A9D2ZZY6</accession>
<dbReference type="Proteomes" id="UP000787156">
    <property type="component" value="Unassembled WGS sequence"/>
</dbReference>
<protein>
    <submittedName>
        <fullName evidence="4">TIGR01777 family oxidoreductase</fullName>
    </submittedName>
</protein>
<reference evidence="4" key="2">
    <citation type="submission" date="2021-09" db="EMBL/GenBank/DDBJ databases">
        <authorList>
            <person name="Gilroy R."/>
        </authorList>
    </citation>
    <scope>NUCLEOTIDE SEQUENCE</scope>
    <source>
        <strain evidence="4">CHK135-1449</strain>
    </source>
</reference>
<dbReference type="Pfam" id="PF01370">
    <property type="entry name" value="Epimerase"/>
    <property type="match status" value="1"/>
</dbReference>